<dbReference type="AlphaFoldDB" id="A0A5R8KD82"/>
<name>A0A5R8KD82_9BACT</name>
<organism evidence="5 6">
    <name type="scientific">Phragmitibacter flavus</name>
    <dbReference type="NCBI Taxonomy" id="2576071"/>
    <lineage>
        <taxon>Bacteria</taxon>
        <taxon>Pseudomonadati</taxon>
        <taxon>Verrucomicrobiota</taxon>
        <taxon>Verrucomicrobiia</taxon>
        <taxon>Verrucomicrobiales</taxon>
        <taxon>Verrucomicrobiaceae</taxon>
        <taxon>Phragmitibacter</taxon>
    </lineage>
</organism>
<proteinExistence type="predicted"/>
<keyword evidence="2" id="KW-0238">DNA-binding</keyword>
<dbReference type="SUPFAM" id="SSF100950">
    <property type="entry name" value="NagB/RpiA/CoA transferase-like"/>
    <property type="match status" value="1"/>
</dbReference>
<keyword evidence="6" id="KW-1185">Reference proteome</keyword>
<evidence type="ECO:0000313" key="5">
    <source>
        <dbReference type="EMBL" id="TLD70266.1"/>
    </source>
</evidence>
<dbReference type="SUPFAM" id="SSF46785">
    <property type="entry name" value="Winged helix' DNA-binding domain"/>
    <property type="match status" value="1"/>
</dbReference>
<dbReference type="GO" id="GO:0003700">
    <property type="term" value="F:DNA-binding transcription factor activity"/>
    <property type="evidence" value="ECO:0007669"/>
    <property type="project" value="InterPro"/>
</dbReference>
<dbReference type="OrthoDB" id="9797223at2"/>
<keyword evidence="3" id="KW-0804">Transcription</keyword>
<dbReference type="InterPro" id="IPR036390">
    <property type="entry name" value="WH_DNA-bd_sf"/>
</dbReference>
<dbReference type="PANTHER" id="PTHR30363:SF44">
    <property type="entry name" value="AGA OPERON TRANSCRIPTIONAL REPRESSOR-RELATED"/>
    <property type="match status" value="1"/>
</dbReference>
<comment type="caution">
    <text evidence="5">The sequence shown here is derived from an EMBL/GenBank/DDBJ whole genome shotgun (WGS) entry which is preliminary data.</text>
</comment>
<reference evidence="5 6" key="1">
    <citation type="submission" date="2019-05" db="EMBL/GenBank/DDBJ databases">
        <title>Verrucobacter flavum gen. nov., sp. nov. a new member of the family Verrucomicrobiaceae.</title>
        <authorList>
            <person name="Szuroczki S."/>
            <person name="Abbaszade G."/>
            <person name="Szabo A."/>
            <person name="Felfoldi T."/>
            <person name="Schumann P."/>
            <person name="Boka K."/>
            <person name="Keki Z."/>
            <person name="Toumi M."/>
            <person name="Toth E."/>
        </authorList>
    </citation>
    <scope>NUCLEOTIDE SEQUENCE [LARGE SCALE GENOMIC DNA]</scope>
    <source>
        <strain evidence="5 6">MG-N-17</strain>
    </source>
</reference>
<dbReference type="SMART" id="SM00420">
    <property type="entry name" value="HTH_DEOR"/>
    <property type="match status" value="1"/>
</dbReference>
<dbReference type="Gene3D" id="3.40.50.1360">
    <property type="match status" value="1"/>
</dbReference>
<evidence type="ECO:0000256" key="2">
    <source>
        <dbReference type="ARBA" id="ARBA00023125"/>
    </source>
</evidence>
<dbReference type="Pfam" id="PF08220">
    <property type="entry name" value="HTH_DeoR"/>
    <property type="match status" value="1"/>
</dbReference>
<evidence type="ECO:0000313" key="6">
    <source>
        <dbReference type="Proteomes" id="UP000306196"/>
    </source>
</evidence>
<dbReference type="InterPro" id="IPR001034">
    <property type="entry name" value="DeoR_HTH"/>
</dbReference>
<protein>
    <submittedName>
        <fullName evidence="5">DeoR/GlpR transcriptional regulator</fullName>
    </submittedName>
</protein>
<dbReference type="PRINTS" id="PR00037">
    <property type="entry name" value="HTHLACR"/>
</dbReference>
<dbReference type="PROSITE" id="PS00894">
    <property type="entry name" value="HTH_DEOR_1"/>
    <property type="match status" value="1"/>
</dbReference>
<dbReference type="InterPro" id="IPR014036">
    <property type="entry name" value="DeoR-like_C"/>
</dbReference>
<keyword evidence="1" id="KW-0805">Transcription regulation</keyword>
<dbReference type="InterPro" id="IPR037171">
    <property type="entry name" value="NagB/RpiA_transferase-like"/>
</dbReference>
<feature type="domain" description="HTH deoR-type" evidence="4">
    <location>
        <begin position="8"/>
        <end position="63"/>
    </location>
</feature>
<evidence type="ECO:0000256" key="1">
    <source>
        <dbReference type="ARBA" id="ARBA00023015"/>
    </source>
</evidence>
<dbReference type="InterPro" id="IPR050313">
    <property type="entry name" value="Carb_Metab_HTH_regulators"/>
</dbReference>
<dbReference type="Gene3D" id="1.10.10.10">
    <property type="entry name" value="Winged helix-like DNA-binding domain superfamily/Winged helix DNA-binding domain"/>
    <property type="match status" value="1"/>
</dbReference>
<dbReference type="GO" id="GO:0003677">
    <property type="term" value="F:DNA binding"/>
    <property type="evidence" value="ECO:0007669"/>
    <property type="project" value="UniProtKB-KW"/>
</dbReference>
<gene>
    <name evidence="5" type="ORF">FEM03_13860</name>
</gene>
<evidence type="ECO:0000256" key="3">
    <source>
        <dbReference type="ARBA" id="ARBA00023163"/>
    </source>
</evidence>
<dbReference type="InterPro" id="IPR036388">
    <property type="entry name" value="WH-like_DNA-bd_sf"/>
</dbReference>
<dbReference type="EMBL" id="VAUV01000009">
    <property type="protein sequence ID" value="TLD70266.1"/>
    <property type="molecule type" value="Genomic_DNA"/>
</dbReference>
<accession>A0A5R8KD82</accession>
<dbReference type="PANTHER" id="PTHR30363">
    <property type="entry name" value="HTH-TYPE TRANSCRIPTIONAL REGULATOR SRLR-RELATED"/>
    <property type="match status" value="1"/>
</dbReference>
<dbReference type="PROSITE" id="PS51000">
    <property type="entry name" value="HTH_DEOR_2"/>
    <property type="match status" value="1"/>
</dbReference>
<dbReference type="Pfam" id="PF00455">
    <property type="entry name" value="DeoRC"/>
    <property type="match status" value="1"/>
</dbReference>
<evidence type="ECO:0000259" key="4">
    <source>
        <dbReference type="PROSITE" id="PS51000"/>
    </source>
</evidence>
<dbReference type="InterPro" id="IPR018356">
    <property type="entry name" value="Tscrpt_reg_HTH_DeoR_CS"/>
</dbReference>
<sequence>MLFFVMMTSERQHLILQRVQNDGFVRNADLVAEFGVSDETIRKDLTALEKLGRLVRNHGGAARPDSDRFELPLPERTAHNSQEKEWIAQLAAGWIGRKETIFLDASSTVLRLADFLPAMPMTVVTNAHHVVMRLAERPEVTLVCTGGHYENSSRSYTGSMAEDASRRFVIRTAFLGVDALDPERGAMDANHGHGVLKERLIERVDRVILLADHSKLGARSTYCFAPVSRVDVLITDDKAPPEMVARFEALGVKVVLAGAPSRRGRKRGG</sequence>
<dbReference type="Proteomes" id="UP000306196">
    <property type="component" value="Unassembled WGS sequence"/>
</dbReference>
<dbReference type="SMART" id="SM01134">
    <property type="entry name" value="DeoRC"/>
    <property type="match status" value="1"/>
</dbReference>